<dbReference type="Pfam" id="PF15915">
    <property type="entry name" value="BAT"/>
    <property type="match status" value="1"/>
</dbReference>
<feature type="domain" description="Bacterioopsin transcriptional activator GAF and HTH associated" evidence="4">
    <location>
        <begin position="22"/>
        <end position="134"/>
    </location>
</feature>
<dbReference type="Pfam" id="PF04967">
    <property type="entry name" value="HTH_10"/>
    <property type="match status" value="1"/>
</dbReference>
<evidence type="ECO:0000313" key="5">
    <source>
        <dbReference type="EMBL" id="MFC7191603.1"/>
    </source>
</evidence>
<evidence type="ECO:0000313" key="6">
    <source>
        <dbReference type="Proteomes" id="UP001596417"/>
    </source>
</evidence>
<evidence type="ECO:0000256" key="1">
    <source>
        <dbReference type="ARBA" id="ARBA00023015"/>
    </source>
</evidence>
<organism evidence="5 6">
    <name type="scientific">Halocatena marina</name>
    <dbReference type="NCBI Taxonomy" id="2934937"/>
    <lineage>
        <taxon>Archaea</taxon>
        <taxon>Methanobacteriati</taxon>
        <taxon>Methanobacteriota</taxon>
        <taxon>Stenosarchaea group</taxon>
        <taxon>Halobacteria</taxon>
        <taxon>Halobacteriales</taxon>
        <taxon>Natronomonadaceae</taxon>
        <taxon>Halocatena</taxon>
    </lineage>
</organism>
<gene>
    <name evidence="5" type="ORF">ACFQL7_18615</name>
</gene>
<dbReference type="EMBL" id="JBHTAX010000001">
    <property type="protein sequence ID" value="MFC7191603.1"/>
    <property type="molecule type" value="Genomic_DNA"/>
</dbReference>
<dbReference type="AlphaFoldDB" id="A0ABD5YV67"/>
<dbReference type="GeneID" id="76201359"/>
<dbReference type="RefSeq" id="WP_248909495.1">
    <property type="nucleotide sequence ID" value="NZ_CP109979.1"/>
</dbReference>
<dbReference type="PANTHER" id="PTHR34236">
    <property type="entry name" value="DIMETHYL SULFOXIDE REDUCTASE TRANSCRIPTIONAL ACTIVATOR"/>
    <property type="match status" value="1"/>
</dbReference>
<dbReference type="InterPro" id="IPR007050">
    <property type="entry name" value="HTH_bacterioopsin"/>
</dbReference>
<accession>A0ABD5YV67</accession>
<keyword evidence="2" id="KW-0804">Transcription</keyword>
<feature type="domain" description="HTH bat-type" evidence="3">
    <location>
        <begin position="154"/>
        <end position="206"/>
    </location>
</feature>
<evidence type="ECO:0000256" key="2">
    <source>
        <dbReference type="ARBA" id="ARBA00023163"/>
    </source>
</evidence>
<keyword evidence="6" id="KW-1185">Reference proteome</keyword>
<reference evidence="5 6" key="1">
    <citation type="journal article" date="2019" name="Int. J. Syst. Evol. Microbiol.">
        <title>The Global Catalogue of Microorganisms (GCM) 10K type strain sequencing project: providing services to taxonomists for standard genome sequencing and annotation.</title>
        <authorList>
            <consortium name="The Broad Institute Genomics Platform"/>
            <consortium name="The Broad Institute Genome Sequencing Center for Infectious Disease"/>
            <person name="Wu L."/>
            <person name="Ma J."/>
        </authorList>
    </citation>
    <scope>NUCLEOTIDE SEQUENCE [LARGE SCALE GENOMIC DNA]</scope>
    <source>
        <strain evidence="5 6">RDMS1</strain>
    </source>
</reference>
<keyword evidence="1" id="KW-0805">Transcription regulation</keyword>
<dbReference type="PANTHER" id="PTHR34236:SF1">
    <property type="entry name" value="DIMETHYL SULFOXIDE REDUCTASE TRANSCRIPTIONAL ACTIVATOR"/>
    <property type="match status" value="1"/>
</dbReference>
<name>A0ABD5YV67_9EURY</name>
<evidence type="ECO:0000259" key="3">
    <source>
        <dbReference type="Pfam" id="PF04967"/>
    </source>
</evidence>
<evidence type="ECO:0000259" key="4">
    <source>
        <dbReference type="Pfam" id="PF15915"/>
    </source>
</evidence>
<comment type="caution">
    <text evidence="5">The sequence shown here is derived from an EMBL/GenBank/DDBJ whole genome shotgun (WGS) entry which is preliminary data.</text>
</comment>
<proteinExistence type="predicted"/>
<dbReference type="InterPro" id="IPR031803">
    <property type="entry name" value="BAT_GAF/HTH-assoc"/>
</dbReference>
<dbReference type="Proteomes" id="UP001596417">
    <property type="component" value="Unassembled WGS sequence"/>
</dbReference>
<protein>
    <submittedName>
        <fullName evidence="5">Helix-turn-helix domain-containing protein</fullName>
    </submittedName>
</protein>
<sequence length="216" mass="24321">MITIIDITVPAEHFPLTSVLKTYPTVEIELERLIPLRDAIIPYFWVTGGENAAIKATLQSDPLIEEISILTETGQRTLYEIHWTNEINGLIQPLIETKAAFLQAASSDGSWEVRLQFPSHDHLIDFQRQVHRNGVEFTLNRLYNPSVPTEHGPLSSEQQDALLTAYERGYYSIPREISQQELGALIGISGSSLSQRLRRGTARLIEEALFPSSPKK</sequence>